<evidence type="ECO:0000313" key="3">
    <source>
        <dbReference type="EMBL" id="MFD2116704.1"/>
    </source>
</evidence>
<dbReference type="InterPro" id="IPR035992">
    <property type="entry name" value="Ricin_B-like_lectins"/>
</dbReference>
<dbReference type="InterPro" id="IPR000772">
    <property type="entry name" value="Ricin_B_lectin"/>
</dbReference>
<proteinExistence type="predicted"/>
<dbReference type="EMBL" id="JBHUHO010000032">
    <property type="protein sequence ID" value="MFD2116704.1"/>
    <property type="molecule type" value="Genomic_DNA"/>
</dbReference>
<evidence type="ECO:0000313" key="4">
    <source>
        <dbReference type="Proteomes" id="UP001597362"/>
    </source>
</evidence>
<sequence>MKQLFKKKWLIAMLVFILIGSATPVFLSETSQAGVPPWRVIKNVNSGKVLGIGGTDKQSNGAHVVQWQREYVMDQHWYIVNTGDGYVYFKNVASGLYLDVNGASSADGATVIQWTKNDGWNQQWKLIQANTSGQTSYYIQNRGSGKYLEIAEYSTSNGSQAIQWSLNTGSNQRWFIDYN</sequence>
<keyword evidence="1" id="KW-0732">Signal</keyword>
<dbReference type="Pfam" id="PF14200">
    <property type="entry name" value="RicinB_lectin_2"/>
    <property type="match status" value="2"/>
</dbReference>
<comment type="caution">
    <text evidence="3">The sequence shown here is derived from an EMBL/GenBank/DDBJ whole genome shotgun (WGS) entry which is preliminary data.</text>
</comment>
<name>A0ABW4YML4_9BACL</name>
<organism evidence="3 4">
    <name type="scientific">Paenibacillus yanchengensis</name>
    <dbReference type="NCBI Taxonomy" id="2035833"/>
    <lineage>
        <taxon>Bacteria</taxon>
        <taxon>Bacillati</taxon>
        <taxon>Bacillota</taxon>
        <taxon>Bacilli</taxon>
        <taxon>Bacillales</taxon>
        <taxon>Paenibacillaceae</taxon>
        <taxon>Paenibacillus</taxon>
    </lineage>
</organism>
<accession>A0ABW4YML4</accession>
<feature type="domain" description="Ricin B lectin" evidence="2">
    <location>
        <begin position="121"/>
        <end position="177"/>
    </location>
</feature>
<reference evidence="4" key="1">
    <citation type="journal article" date="2019" name="Int. J. Syst. Evol. Microbiol.">
        <title>The Global Catalogue of Microorganisms (GCM) 10K type strain sequencing project: providing services to taxonomists for standard genome sequencing and annotation.</title>
        <authorList>
            <consortium name="The Broad Institute Genomics Platform"/>
            <consortium name="The Broad Institute Genome Sequencing Center for Infectious Disease"/>
            <person name="Wu L."/>
            <person name="Ma J."/>
        </authorList>
    </citation>
    <scope>NUCLEOTIDE SEQUENCE [LARGE SCALE GENOMIC DNA]</scope>
    <source>
        <strain evidence="4">GH52</strain>
    </source>
</reference>
<gene>
    <name evidence="3" type="ORF">ACFSJH_13330</name>
</gene>
<feature type="domain" description="Ricin B lectin" evidence="2">
    <location>
        <begin position="40"/>
        <end position="114"/>
    </location>
</feature>
<dbReference type="Proteomes" id="UP001597362">
    <property type="component" value="Unassembled WGS sequence"/>
</dbReference>
<dbReference type="Gene3D" id="2.80.10.50">
    <property type="match status" value="2"/>
</dbReference>
<evidence type="ECO:0000256" key="1">
    <source>
        <dbReference type="SAM" id="SignalP"/>
    </source>
</evidence>
<feature type="signal peptide" evidence="1">
    <location>
        <begin position="1"/>
        <end position="27"/>
    </location>
</feature>
<dbReference type="SUPFAM" id="SSF50370">
    <property type="entry name" value="Ricin B-like lectins"/>
    <property type="match status" value="1"/>
</dbReference>
<dbReference type="PROSITE" id="PS50231">
    <property type="entry name" value="RICIN_B_LECTIN"/>
    <property type="match status" value="1"/>
</dbReference>
<dbReference type="RefSeq" id="WP_377773168.1">
    <property type="nucleotide sequence ID" value="NZ_JBHUHO010000032.1"/>
</dbReference>
<dbReference type="CDD" id="cd00161">
    <property type="entry name" value="beta-trefoil_Ricin-like"/>
    <property type="match status" value="1"/>
</dbReference>
<keyword evidence="4" id="KW-1185">Reference proteome</keyword>
<feature type="chain" id="PRO_5047462878" evidence="1">
    <location>
        <begin position="28"/>
        <end position="179"/>
    </location>
</feature>
<evidence type="ECO:0000259" key="2">
    <source>
        <dbReference type="Pfam" id="PF14200"/>
    </source>
</evidence>
<protein>
    <submittedName>
        <fullName evidence="3">RICIN domain-containing protein</fullName>
    </submittedName>
</protein>